<reference evidence="1 2" key="1">
    <citation type="submission" date="2022-12" db="EMBL/GenBank/DDBJ databases">
        <title>Microbacterium terricola strain KV-448 chromosome, complete genome.</title>
        <authorList>
            <person name="Oshima T."/>
            <person name="Moriya T."/>
            <person name="Bessho Y."/>
        </authorList>
    </citation>
    <scope>NUCLEOTIDE SEQUENCE [LARGE SCALE GENOMIC DNA]</scope>
    <source>
        <strain evidence="1 2">KV-448</strain>
    </source>
</reference>
<dbReference type="EMBL" id="AP027141">
    <property type="protein sequence ID" value="BDV29379.1"/>
    <property type="molecule type" value="Genomic_DNA"/>
</dbReference>
<protein>
    <recommendedName>
        <fullName evidence="3">1-deoxy-D-xylulose-5-phosphate synthase</fullName>
    </recommendedName>
</protein>
<accession>A0ABM8DUW7</accession>
<name>A0ABM8DUW7_9MICO</name>
<dbReference type="Proteomes" id="UP001317779">
    <property type="component" value="Chromosome"/>
</dbReference>
<evidence type="ECO:0000313" key="2">
    <source>
        <dbReference type="Proteomes" id="UP001317779"/>
    </source>
</evidence>
<keyword evidence="2" id="KW-1185">Reference proteome</keyword>
<evidence type="ECO:0008006" key="3">
    <source>
        <dbReference type="Google" id="ProtNLM"/>
    </source>
</evidence>
<sequence length="110" mass="12690">MPDRIMFVHLKTGYDTDAGPSWISRVRFTKSWRTAYFHGRTLRRVTGTANANFDANFYDVESDEGYWISGPKRDRSDGRYRHQKPIIEEDVRAEYEAFLAGAPLPGRESG</sequence>
<evidence type="ECO:0000313" key="1">
    <source>
        <dbReference type="EMBL" id="BDV29379.1"/>
    </source>
</evidence>
<proteinExistence type="predicted"/>
<organism evidence="1 2">
    <name type="scientific">Microbacterium terricola</name>
    <dbReference type="NCBI Taxonomy" id="344163"/>
    <lineage>
        <taxon>Bacteria</taxon>
        <taxon>Bacillati</taxon>
        <taxon>Actinomycetota</taxon>
        <taxon>Actinomycetes</taxon>
        <taxon>Micrococcales</taxon>
        <taxon>Microbacteriaceae</taxon>
        <taxon>Microbacterium</taxon>
    </lineage>
</organism>
<dbReference type="RefSeq" id="WP_263796833.1">
    <property type="nucleotide sequence ID" value="NZ_AP027141.1"/>
</dbReference>
<gene>
    <name evidence="1" type="ORF">Microterr_00390</name>
</gene>